<dbReference type="Gene3D" id="2.10.25.10">
    <property type="entry name" value="Laminin"/>
    <property type="match status" value="2"/>
</dbReference>
<reference evidence="8" key="2">
    <citation type="submission" date="2013-10" db="EMBL/GenBank/DDBJ databases">
        <authorList>
            <person name="Aslett M."/>
        </authorList>
    </citation>
    <scope>NUCLEOTIDE SEQUENCE [LARGE SCALE GENOMIC DNA]</scope>
    <source>
        <strain evidence="8">Houghton</strain>
    </source>
</reference>
<dbReference type="PANTHER" id="PTHR24039">
    <property type="entry name" value="FIBRILLIN-RELATED"/>
    <property type="match status" value="1"/>
</dbReference>
<keyword evidence="5" id="KW-0812">Transmembrane</keyword>
<dbReference type="Proteomes" id="UP000030754">
    <property type="component" value="Unassembled WGS sequence"/>
</dbReference>
<sequence length="545" mass="57825">MRRAALLLQCAATAVLAGAEPPVGGFLSLFYFKFLVFSFVEANNLPSSSFQSPINAIFSSSSSGSSPASLEAGHSRTFGVSSSFSSSLIDSSSSTGTAESTVSSSTDSTATTSTTTTSTSTTTISGSTSSTSAGSTGSSSTTTAAPQQALSDEERIAQLIAEDTPKLDWSITEGWTLPENNIYRNYLCRFSALSAPCWDSIGLYGSKQFKGWPVPLYCPPGNCCASDVDELICMSSCTGGGWAVMSSSECNCSKHQHKCPQNTVCDEQDTGNYGGVYCRCKDGYVGDGVTCYPDPCADSTKNKCSPGTCKSRPNGSAYCKCPEGYTWDGTDPYKPTCAFASMCDGDPCGPPEAVLECRTDKAFEYTCVCRPGYEFGTEGTVKKCIAAQATVTCADEPCGTEGLLSCTDTAEGPECVCDKHYRLVTEQRKKRCIFSPCEFDPCGDSTAAKSCEPGISTYTCVCNKNYKLDTIDGQPKCVEDTVDLIPFIIGAAVVGVLLLITLISCFVLRRRMLSRNAFEAYAQDNLEVSMGAHQDGINVSSSAWM</sequence>
<keyword evidence="1" id="KW-0245">EGF-like domain</keyword>
<dbReference type="InterPro" id="IPR000742">
    <property type="entry name" value="EGF"/>
</dbReference>
<feature type="transmembrane region" description="Helical" evidence="5">
    <location>
        <begin position="484"/>
        <end position="508"/>
    </location>
</feature>
<evidence type="ECO:0000256" key="2">
    <source>
        <dbReference type="ARBA" id="ARBA00022729"/>
    </source>
</evidence>
<feature type="chain" id="PRO_5004675230" evidence="6">
    <location>
        <begin position="20"/>
        <end position="545"/>
    </location>
</feature>
<evidence type="ECO:0000256" key="4">
    <source>
        <dbReference type="SAM" id="MobiDB-lite"/>
    </source>
</evidence>
<reference evidence="8" key="1">
    <citation type="submission" date="2013-10" db="EMBL/GenBank/DDBJ databases">
        <title>Genomic analysis of the causative agents of coccidiosis in chickens.</title>
        <authorList>
            <person name="Reid A.J."/>
            <person name="Blake D."/>
            <person name="Billington K."/>
            <person name="Browne H."/>
            <person name="Dunn M."/>
            <person name="Hung S."/>
            <person name="Kawahara F."/>
            <person name="Miranda-Saavedra D."/>
            <person name="Mourier T."/>
            <person name="Nagra H."/>
            <person name="Otto T.D."/>
            <person name="Rawlings N."/>
            <person name="Sanchez A."/>
            <person name="Sanders M."/>
            <person name="Subramaniam C."/>
            <person name="Tay Y."/>
            <person name="Dear P."/>
            <person name="Doerig C."/>
            <person name="Gruber A."/>
            <person name="Parkinson J."/>
            <person name="Shirley M."/>
            <person name="Wan K.L."/>
            <person name="Berriman M."/>
            <person name="Tomley F."/>
            <person name="Pain A."/>
        </authorList>
    </citation>
    <scope>NUCLEOTIDE SEQUENCE [LARGE SCALE GENOMIC DNA]</scope>
    <source>
        <strain evidence="8">Houghton</strain>
    </source>
</reference>
<dbReference type="PANTHER" id="PTHR24039:SF48">
    <property type="entry name" value="FIBRILLIN-2 ISOFORM X1-RELATED"/>
    <property type="match status" value="1"/>
</dbReference>
<dbReference type="EMBL" id="HG722984">
    <property type="protein sequence ID" value="CDJ64628.1"/>
    <property type="molecule type" value="Genomic_DNA"/>
</dbReference>
<evidence type="ECO:0000313" key="9">
    <source>
        <dbReference type="Proteomes" id="UP000030754"/>
    </source>
</evidence>
<feature type="compositionally biased region" description="Low complexity" evidence="4">
    <location>
        <begin position="90"/>
        <end position="145"/>
    </location>
</feature>
<organism evidence="8 9">
    <name type="scientific">Eimeria necatrix</name>
    <dbReference type="NCBI Taxonomy" id="51315"/>
    <lineage>
        <taxon>Eukaryota</taxon>
        <taxon>Sar</taxon>
        <taxon>Alveolata</taxon>
        <taxon>Apicomplexa</taxon>
        <taxon>Conoidasida</taxon>
        <taxon>Coccidia</taxon>
        <taxon>Eucoccidiorida</taxon>
        <taxon>Eimeriorina</taxon>
        <taxon>Eimeriidae</taxon>
        <taxon>Eimeria</taxon>
    </lineage>
</organism>
<dbReference type="OrthoDB" id="10045365at2759"/>
<name>U6MNI4_9EIME</name>
<dbReference type="SMART" id="SM00181">
    <property type="entry name" value="EGF"/>
    <property type="match status" value="5"/>
</dbReference>
<dbReference type="VEuPathDB" id="ToxoDB:ENH_00075510"/>
<accession>U6MNI4</accession>
<gene>
    <name evidence="8" type="ORF">ENH_00075510</name>
</gene>
<feature type="domain" description="EGF-like" evidence="7">
    <location>
        <begin position="342"/>
        <end position="385"/>
    </location>
</feature>
<evidence type="ECO:0000256" key="6">
    <source>
        <dbReference type="SAM" id="SignalP"/>
    </source>
</evidence>
<keyword evidence="2 6" id="KW-0732">Signal</keyword>
<dbReference type="GeneID" id="25477681"/>
<keyword evidence="3" id="KW-0677">Repeat</keyword>
<evidence type="ECO:0000313" key="8">
    <source>
        <dbReference type="EMBL" id="CDJ64628.1"/>
    </source>
</evidence>
<evidence type="ECO:0000256" key="1">
    <source>
        <dbReference type="ARBA" id="ARBA00022536"/>
    </source>
</evidence>
<keyword evidence="5" id="KW-1133">Transmembrane helix</keyword>
<feature type="domain" description="EGF-like" evidence="7">
    <location>
        <begin position="295"/>
        <end position="338"/>
    </location>
</feature>
<evidence type="ECO:0000259" key="7">
    <source>
        <dbReference type="SMART" id="SM00181"/>
    </source>
</evidence>
<protein>
    <submittedName>
        <fullName evidence="8">Microneme protein, putative</fullName>
    </submittedName>
</protein>
<keyword evidence="5" id="KW-0472">Membrane</keyword>
<keyword evidence="9" id="KW-1185">Reference proteome</keyword>
<evidence type="ECO:0000256" key="5">
    <source>
        <dbReference type="SAM" id="Phobius"/>
    </source>
</evidence>
<feature type="domain" description="EGF-like" evidence="7">
    <location>
        <begin position="249"/>
        <end position="292"/>
    </location>
</feature>
<feature type="domain" description="EGF-like" evidence="7">
    <location>
        <begin position="436"/>
        <end position="478"/>
    </location>
</feature>
<feature type="region of interest" description="Disordered" evidence="4">
    <location>
        <begin position="90"/>
        <end position="149"/>
    </location>
</feature>
<proteinExistence type="predicted"/>
<dbReference type="AlphaFoldDB" id="U6MNI4"/>
<evidence type="ECO:0000256" key="3">
    <source>
        <dbReference type="ARBA" id="ARBA00022737"/>
    </source>
</evidence>
<dbReference type="RefSeq" id="XP_013433095.1">
    <property type="nucleotide sequence ID" value="XM_013577641.1"/>
</dbReference>
<feature type="domain" description="EGF-like" evidence="7">
    <location>
        <begin position="392"/>
        <end position="433"/>
    </location>
</feature>
<feature type="signal peptide" evidence="6">
    <location>
        <begin position="1"/>
        <end position="19"/>
    </location>
</feature>